<accession>A0A1B7K3N1</accession>
<gene>
    <name evidence="2" type="ORF">M998_0289</name>
</gene>
<dbReference type="AlphaFoldDB" id="A0A1B7K3N1"/>
<organism evidence="2 3">
    <name type="scientific">Providencia heimbachae ATCC 35613</name>
    <dbReference type="NCBI Taxonomy" id="1354272"/>
    <lineage>
        <taxon>Bacteria</taxon>
        <taxon>Pseudomonadati</taxon>
        <taxon>Pseudomonadota</taxon>
        <taxon>Gammaproteobacteria</taxon>
        <taxon>Enterobacterales</taxon>
        <taxon>Morganellaceae</taxon>
        <taxon>Providencia</taxon>
    </lineage>
</organism>
<keyword evidence="3" id="KW-1185">Reference proteome</keyword>
<proteinExistence type="predicted"/>
<keyword evidence="1" id="KW-1133">Transmembrane helix</keyword>
<dbReference type="PATRIC" id="fig|1354272.4.peg.300"/>
<dbReference type="Proteomes" id="UP000078224">
    <property type="component" value="Unassembled WGS sequence"/>
</dbReference>
<evidence type="ECO:0000313" key="3">
    <source>
        <dbReference type="Proteomes" id="UP000078224"/>
    </source>
</evidence>
<keyword evidence="1" id="KW-0812">Transmembrane</keyword>
<comment type="caution">
    <text evidence="2">The sequence shown here is derived from an EMBL/GenBank/DDBJ whole genome shotgun (WGS) entry which is preliminary data.</text>
</comment>
<dbReference type="EMBL" id="LXEW01000008">
    <property type="protein sequence ID" value="OAT54745.1"/>
    <property type="molecule type" value="Genomic_DNA"/>
</dbReference>
<feature type="transmembrane region" description="Helical" evidence="1">
    <location>
        <begin position="12"/>
        <end position="32"/>
    </location>
</feature>
<name>A0A1B7K3N1_9GAMM</name>
<reference evidence="2 3" key="1">
    <citation type="submission" date="2016-04" db="EMBL/GenBank/DDBJ databases">
        <title>ATOL: Assembling a taxonomically balanced genome-scale reconstruction of the evolutionary history of the Enterobacteriaceae.</title>
        <authorList>
            <person name="Plunkett G.III."/>
            <person name="Neeno-Eckwall E.C."/>
            <person name="Glasner J.D."/>
            <person name="Perna N.T."/>
        </authorList>
    </citation>
    <scope>NUCLEOTIDE SEQUENCE [LARGE SCALE GENOMIC DNA]</scope>
    <source>
        <strain evidence="2 3">ATCC 35613</strain>
    </source>
</reference>
<protein>
    <submittedName>
        <fullName evidence="2">Uncharacterized protein</fullName>
    </submittedName>
</protein>
<evidence type="ECO:0000256" key="1">
    <source>
        <dbReference type="SAM" id="Phobius"/>
    </source>
</evidence>
<evidence type="ECO:0000313" key="2">
    <source>
        <dbReference type="EMBL" id="OAT54745.1"/>
    </source>
</evidence>
<keyword evidence="1" id="KW-0472">Membrane</keyword>
<sequence length="45" mass="5580">MEYEKNISGKLYPKFILSQSFIWIIKKIVFLIKRKYHEKYKGQEI</sequence>